<evidence type="ECO:0000313" key="1">
    <source>
        <dbReference type="EMBL" id="KXT09804.1"/>
    </source>
</evidence>
<proteinExistence type="predicted"/>
<reference evidence="1 2" key="1">
    <citation type="submission" date="2015-07" db="EMBL/GenBank/DDBJ databases">
        <title>Comparative genomics of the Sigatoka disease complex on banana suggests a link between parallel evolutionary changes in Pseudocercospora fijiensis and Pseudocercospora eumusae and increased virulence on the banana host.</title>
        <authorList>
            <person name="Chang T.-C."/>
            <person name="Salvucci A."/>
            <person name="Crous P.W."/>
            <person name="Stergiopoulos I."/>
        </authorList>
    </citation>
    <scope>NUCLEOTIDE SEQUENCE [LARGE SCALE GENOMIC DNA]</scope>
    <source>
        <strain evidence="1 2">CBS 116634</strain>
    </source>
</reference>
<accession>A0A139I511</accession>
<feature type="non-terminal residue" evidence="1">
    <location>
        <position position="1"/>
    </location>
</feature>
<protein>
    <submittedName>
        <fullName evidence="1">Uncharacterized protein</fullName>
    </submittedName>
</protein>
<gene>
    <name evidence="1" type="ORF">AC579_6550</name>
</gene>
<organism evidence="1 2">
    <name type="scientific">Pseudocercospora musae</name>
    <dbReference type="NCBI Taxonomy" id="113226"/>
    <lineage>
        <taxon>Eukaryota</taxon>
        <taxon>Fungi</taxon>
        <taxon>Dikarya</taxon>
        <taxon>Ascomycota</taxon>
        <taxon>Pezizomycotina</taxon>
        <taxon>Dothideomycetes</taxon>
        <taxon>Dothideomycetidae</taxon>
        <taxon>Mycosphaerellales</taxon>
        <taxon>Mycosphaerellaceae</taxon>
        <taxon>Pseudocercospora</taxon>
    </lineage>
</organism>
<keyword evidence="2" id="KW-1185">Reference proteome</keyword>
<name>A0A139I511_9PEZI</name>
<comment type="caution">
    <text evidence="1">The sequence shown here is derived from an EMBL/GenBank/DDBJ whole genome shotgun (WGS) entry which is preliminary data.</text>
</comment>
<sequence>SRATFTYRAFTSTSRSNGISHALHGLSTAIKLAATIDSAPIHAILDEYAMQRGSGRSSTTARRPKLDCFTKCARSIPATINALETKTERIESLQENSTSNQRTTLSDAKAITPPTTNAEAHTRPCSTAC</sequence>
<evidence type="ECO:0000313" key="2">
    <source>
        <dbReference type="Proteomes" id="UP000073492"/>
    </source>
</evidence>
<dbReference type="AlphaFoldDB" id="A0A139I511"/>
<dbReference type="EMBL" id="LFZO01000305">
    <property type="protein sequence ID" value="KXT09804.1"/>
    <property type="molecule type" value="Genomic_DNA"/>
</dbReference>
<dbReference type="Proteomes" id="UP000073492">
    <property type="component" value="Unassembled WGS sequence"/>
</dbReference>